<dbReference type="Proteomes" id="UP000002774">
    <property type="component" value="Chromosome"/>
</dbReference>
<keyword evidence="1" id="KW-0732">Signal</keyword>
<evidence type="ECO:0008006" key="4">
    <source>
        <dbReference type="Google" id="ProtNLM"/>
    </source>
</evidence>
<evidence type="ECO:0000313" key="2">
    <source>
        <dbReference type="EMBL" id="EHQ27076.1"/>
    </source>
</evidence>
<dbReference type="STRING" id="714943.Mucpa_2968"/>
<feature type="chain" id="PRO_5003558946" description="Lipocalin-like domain-containing protein" evidence="1">
    <location>
        <begin position="23"/>
        <end position="171"/>
    </location>
</feature>
<dbReference type="EMBL" id="CM001403">
    <property type="protein sequence ID" value="EHQ27076.1"/>
    <property type="molecule type" value="Genomic_DNA"/>
</dbReference>
<evidence type="ECO:0000313" key="3">
    <source>
        <dbReference type="Proteomes" id="UP000002774"/>
    </source>
</evidence>
<keyword evidence="3" id="KW-1185">Reference proteome</keyword>
<protein>
    <recommendedName>
        <fullName evidence="4">Lipocalin-like domain-containing protein</fullName>
    </recommendedName>
</protein>
<organism evidence="2 3">
    <name type="scientific">Mucilaginibacter paludis DSM 18603</name>
    <dbReference type="NCBI Taxonomy" id="714943"/>
    <lineage>
        <taxon>Bacteria</taxon>
        <taxon>Pseudomonadati</taxon>
        <taxon>Bacteroidota</taxon>
        <taxon>Sphingobacteriia</taxon>
        <taxon>Sphingobacteriales</taxon>
        <taxon>Sphingobacteriaceae</taxon>
        <taxon>Mucilaginibacter</taxon>
    </lineage>
</organism>
<dbReference type="AlphaFoldDB" id="H1YBZ8"/>
<sequence>MKKTLHLLILTGLLFCVFNSCKKDNSADTATDGAYTIKFKINGEQHTLTSAGANTSNLGQTATTTYFTSMAGVDSAAPNNIFEIGLYTSTTLKANTTFTSNPNATTNVVGMAYAYKGDGLDASSSGANITLTVTDVTTSSIKGTFSGVLVGTSGTKYTITEGQFYSALSQK</sequence>
<evidence type="ECO:0000256" key="1">
    <source>
        <dbReference type="SAM" id="SignalP"/>
    </source>
</evidence>
<proteinExistence type="predicted"/>
<gene>
    <name evidence="2" type="ORF">Mucpa_2968</name>
</gene>
<dbReference type="HOGENOM" id="CLU_1561204_0_0_10"/>
<reference evidence="2" key="1">
    <citation type="submission" date="2011-09" db="EMBL/GenBank/DDBJ databases">
        <title>The permanent draft genome of Mucilaginibacter paludis DSM 18603.</title>
        <authorList>
            <consortium name="US DOE Joint Genome Institute (JGI-PGF)"/>
            <person name="Lucas S."/>
            <person name="Han J."/>
            <person name="Lapidus A."/>
            <person name="Bruce D."/>
            <person name="Goodwin L."/>
            <person name="Pitluck S."/>
            <person name="Peters L."/>
            <person name="Kyrpides N."/>
            <person name="Mavromatis K."/>
            <person name="Ivanova N."/>
            <person name="Mikhailova N."/>
            <person name="Held B."/>
            <person name="Detter J.C."/>
            <person name="Tapia R."/>
            <person name="Han C."/>
            <person name="Land M."/>
            <person name="Hauser L."/>
            <person name="Markowitz V."/>
            <person name="Cheng J.-F."/>
            <person name="Hugenholtz P."/>
            <person name="Woyke T."/>
            <person name="Wu D."/>
            <person name="Tindall B."/>
            <person name="Brambilla E."/>
            <person name="Klenk H.-P."/>
            <person name="Eisen J.A."/>
        </authorList>
    </citation>
    <scope>NUCLEOTIDE SEQUENCE [LARGE SCALE GENOMIC DNA]</scope>
    <source>
        <strain evidence="2">DSM 18603</strain>
    </source>
</reference>
<dbReference type="RefSeq" id="WP_008507368.1">
    <property type="nucleotide sequence ID" value="NZ_CM001403.1"/>
</dbReference>
<accession>H1YBZ8</accession>
<name>H1YBZ8_9SPHI</name>
<feature type="signal peptide" evidence="1">
    <location>
        <begin position="1"/>
        <end position="22"/>
    </location>
</feature>